<name>A0ABS8TT39_9GAMM</name>
<evidence type="ECO:0000313" key="3">
    <source>
        <dbReference type="Proteomes" id="UP001430701"/>
    </source>
</evidence>
<keyword evidence="1" id="KW-0732">Signal</keyword>
<dbReference type="Proteomes" id="UP001430701">
    <property type="component" value="Unassembled WGS sequence"/>
</dbReference>
<accession>A0ABS8TT39</accession>
<organism evidence="2 3">
    <name type="scientific">Xylella taiwanensis</name>
    <dbReference type="NCBI Taxonomy" id="1444770"/>
    <lineage>
        <taxon>Bacteria</taxon>
        <taxon>Pseudomonadati</taxon>
        <taxon>Pseudomonadota</taxon>
        <taxon>Gammaproteobacteria</taxon>
        <taxon>Lysobacterales</taxon>
        <taxon>Lysobacteraceae</taxon>
        <taxon>Xylella</taxon>
    </lineage>
</organism>
<evidence type="ECO:0000256" key="1">
    <source>
        <dbReference type="SAM" id="SignalP"/>
    </source>
</evidence>
<feature type="signal peptide" evidence="1">
    <location>
        <begin position="1"/>
        <end position="21"/>
    </location>
</feature>
<feature type="chain" id="PRO_5047055191" description="Lipoprotein" evidence="1">
    <location>
        <begin position="22"/>
        <end position="142"/>
    </location>
</feature>
<dbReference type="PROSITE" id="PS51257">
    <property type="entry name" value="PROKAR_LIPOPROTEIN"/>
    <property type="match status" value="1"/>
</dbReference>
<evidence type="ECO:0008006" key="4">
    <source>
        <dbReference type="Google" id="ProtNLM"/>
    </source>
</evidence>
<dbReference type="GeneID" id="68901173"/>
<evidence type="ECO:0000313" key="2">
    <source>
        <dbReference type="EMBL" id="MCD8472161.1"/>
    </source>
</evidence>
<keyword evidence="3" id="KW-1185">Reference proteome</keyword>
<dbReference type="RefSeq" id="WP_038272529.1">
    <property type="nucleotide sequence ID" value="NZ_CP053627.1"/>
</dbReference>
<reference evidence="2" key="1">
    <citation type="submission" date="2021-11" db="EMBL/GenBank/DDBJ databases">
        <title>Genome sequence of Xylella taiwanensis PLS432.</title>
        <authorList>
            <person name="Weng L.-W."/>
            <person name="Su C.-C."/>
            <person name="Tsai C.-W."/>
            <person name="Kuo C.-H."/>
        </authorList>
    </citation>
    <scope>NUCLEOTIDE SEQUENCE</scope>
    <source>
        <strain evidence="2">PLS432</strain>
    </source>
</reference>
<proteinExistence type="predicted"/>
<dbReference type="EMBL" id="JAJPPU010000001">
    <property type="protein sequence ID" value="MCD8472161.1"/>
    <property type="molecule type" value="Genomic_DNA"/>
</dbReference>
<protein>
    <recommendedName>
        <fullName evidence="4">Lipoprotein</fullName>
    </recommendedName>
</protein>
<sequence length="142" mass="15754">MNKIMLLILAMLALSACGQPATSRAERSKPRVEVTSQAVMLRRAPAANALILPDGTLKIDDIDLPQSPATRLKLQKLFGHLQMLRQQAMEITPPNNRPETMRNALTLSTTPEIDALKTELLHDIPSLQPYQESFSTLKASQR</sequence>
<comment type="caution">
    <text evidence="2">The sequence shown here is derived from an EMBL/GenBank/DDBJ whole genome shotgun (WGS) entry which is preliminary data.</text>
</comment>
<gene>
    <name evidence="2" type="ORF">LPH55_01420</name>
</gene>